<dbReference type="PANTHER" id="PTHR11844">
    <property type="entry name" value="METALLOPROTEASE INHIBITOR"/>
    <property type="match status" value="1"/>
</dbReference>
<keyword evidence="3 5" id="KW-1015">Disulfide bond</keyword>
<dbReference type="InterPro" id="IPR001820">
    <property type="entry name" value="TIMP"/>
</dbReference>
<evidence type="ECO:0000256" key="6">
    <source>
        <dbReference type="SAM" id="MobiDB-lite"/>
    </source>
</evidence>
<evidence type="ECO:0000256" key="2">
    <source>
        <dbReference type="ARBA" id="ARBA00022525"/>
    </source>
</evidence>
<dbReference type="GO" id="GO:0008191">
    <property type="term" value="F:metalloendopeptidase inhibitor activity"/>
    <property type="evidence" value="ECO:0007669"/>
    <property type="project" value="InterPro"/>
</dbReference>
<protein>
    <submittedName>
        <fullName evidence="10">NTR domain-containing protein</fullName>
    </submittedName>
</protein>
<dbReference type="PANTHER" id="PTHR11844:SF33">
    <property type="entry name" value="TISSUE INHIBITOR OF METALLOPROTEINASE"/>
    <property type="match status" value="1"/>
</dbReference>
<dbReference type="InterPro" id="IPR008993">
    <property type="entry name" value="TIMP-like_OB-fold"/>
</dbReference>
<evidence type="ECO:0000256" key="1">
    <source>
        <dbReference type="ARBA" id="ARBA00004613"/>
    </source>
</evidence>
<dbReference type="GO" id="GO:0046872">
    <property type="term" value="F:metal ion binding"/>
    <property type="evidence" value="ECO:0007669"/>
    <property type="project" value="UniProtKB-KW"/>
</dbReference>
<keyword evidence="9" id="KW-1185">Reference proteome</keyword>
<dbReference type="PROSITE" id="PS50189">
    <property type="entry name" value="NTR"/>
    <property type="match status" value="1"/>
</dbReference>
<dbReference type="Gene3D" id="2.40.50.120">
    <property type="match status" value="1"/>
</dbReference>
<dbReference type="GO" id="GO:0031012">
    <property type="term" value="C:extracellular matrix"/>
    <property type="evidence" value="ECO:0007669"/>
    <property type="project" value="TreeGrafter"/>
</dbReference>
<feature type="binding site" evidence="4">
    <location>
        <position position="21"/>
    </location>
    <ligand>
        <name>Zn(2+)</name>
        <dbReference type="ChEBI" id="CHEBI:29105"/>
        <note>ligand shared with metalloproteinase partner</note>
    </ligand>
</feature>
<feature type="chain" id="PRO_5037042155" evidence="7">
    <location>
        <begin position="20"/>
        <end position="182"/>
    </location>
</feature>
<dbReference type="GO" id="GO:0051045">
    <property type="term" value="P:negative regulation of membrane protein ectodomain proteolysis"/>
    <property type="evidence" value="ECO:0007669"/>
    <property type="project" value="TreeGrafter"/>
</dbReference>
<feature type="signal peptide" evidence="7">
    <location>
        <begin position="1"/>
        <end position="19"/>
    </location>
</feature>
<evidence type="ECO:0000256" key="4">
    <source>
        <dbReference type="PIRSR" id="PIRSR601820-1"/>
    </source>
</evidence>
<proteinExistence type="predicted"/>
<name>A0A914C0W1_9BILA</name>
<dbReference type="WBParaSite" id="ACRNAN_Path_1415.g5559.t1">
    <property type="protein sequence ID" value="ACRNAN_Path_1415.g5559.t1"/>
    <property type="gene ID" value="ACRNAN_Path_1415.g5559"/>
</dbReference>
<dbReference type="GO" id="GO:0002020">
    <property type="term" value="F:protease binding"/>
    <property type="evidence" value="ECO:0007669"/>
    <property type="project" value="TreeGrafter"/>
</dbReference>
<evidence type="ECO:0000256" key="7">
    <source>
        <dbReference type="SAM" id="SignalP"/>
    </source>
</evidence>
<sequence>MRTFVLACAFAAIIASAYAACSCSKQPTTAQEAFCAADWVMQASIFAETFNKDRTEITYHVTRQGLFYKWPESRKEPFPLTVVSSTSADDCGEPKLFLGISYLLIGTFDSEGRMIINSCLTMPKKDGTASPSAAQFWLLPLQVRNNLLLKKFTCDAAEATAQPNAATAEDVTRATQTTTPAS</sequence>
<dbReference type="AlphaFoldDB" id="A0A914C0W1"/>
<feature type="compositionally biased region" description="Polar residues" evidence="6">
    <location>
        <begin position="173"/>
        <end position="182"/>
    </location>
</feature>
<evidence type="ECO:0000313" key="10">
    <source>
        <dbReference type="WBParaSite" id="ACRNAN_Path_1415.g5559.t1"/>
    </source>
</evidence>
<feature type="disulfide bond" evidence="5">
    <location>
        <begin position="23"/>
        <end position="119"/>
    </location>
</feature>
<dbReference type="PROSITE" id="PS51257">
    <property type="entry name" value="PROKAR_LIPOPROTEIN"/>
    <property type="match status" value="1"/>
</dbReference>
<keyword evidence="7" id="KW-0732">Signal</keyword>
<keyword evidence="4" id="KW-0862">Zinc</keyword>
<feature type="domain" description="NTR" evidence="8">
    <location>
        <begin position="21"/>
        <end position="154"/>
    </location>
</feature>
<evidence type="ECO:0000313" key="9">
    <source>
        <dbReference type="Proteomes" id="UP000887540"/>
    </source>
</evidence>
<dbReference type="SUPFAM" id="SSF50242">
    <property type="entry name" value="TIMP-like"/>
    <property type="match status" value="1"/>
</dbReference>
<reference evidence="10" key="1">
    <citation type="submission" date="2022-11" db="UniProtKB">
        <authorList>
            <consortium name="WormBaseParasite"/>
        </authorList>
    </citation>
    <scope>IDENTIFICATION</scope>
</reference>
<keyword evidence="2" id="KW-0964">Secreted</keyword>
<dbReference type="Proteomes" id="UP000887540">
    <property type="component" value="Unplaced"/>
</dbReference>
<comment type="subcellular location">
    <subcellularLocation>
        <location evidence="1">Secreted</location>
    </subcellularLocation>
</comment>
<keyword evidence="4" id="KW-0479">Metal-binding</keyword>
<evidence type="ECO:0000256" key="5">
    <source>
        <dbReference type="PIRSR" id="PIRSR601820-3"/>
    </source>
</evidence>
<dbReference type="GO" id="GO:0005615">
    <property type="term" value="C:extracellular space"/>
    <property type="evidence" value="ECO:0007669"/>
    <property type="project" value="TreeGrafter"/>
</dbReference>
<dbReference type="Pfam" id="PF00965">
    <property type="entry name" value="TIMP"/>
    <property type="match status" value="1"/>
</dbReference>
<evidence type="ECO:0000259" key="8">
    <source>
        <dbReference type="PROSITE" id="PS50189"/>
    </source>
</evidence>
<accession>A0A914C0W1</accession>
<feature type="region of interest" description="Disordered" evidence="6">
    <location>
        <begin position="163"/>
        <end position="182"/>
    </location>
</feature>
<organism evidence="9 10">
    <name type="scientific">Acrobeloides nanus</name>
    <dbReference type="NCBI Taxonomy" id="290746"/>
    <lineage>
        <taxon>Eukaryota</taxon>
        <taxon>Metazoa</taxon>
        <taxon>Ecdysozoa</taxon>
        <taxon>Nematoda</taxon>
        <taxon>Chromadorea</taxon>
        <taxon>Rhabditida</taxon>
        <taxon>Tylenchina</taxon>
        <taxon>Cephalobomorpha</taxon>
        <taxon>Cephaloboidea</taxon>
        <taxon>Cephalobidae</taxon>
        <taxon>Acrobeloides</taxon>
    </lineage>
</organism>
<evidence type="ECO:0000256" key="3">
    <source>
        <dbReference type="ARBA" id="ARBA00023157"/>
    </source>
</evidence>
<feature type="disulfide bond" evidence="5">
    <location>
        <begin position="21"/>
        <end position="91"/>
    </location>
</feature>
<dbReference type="InterPro" id="IPR001134">
    <property type="entry name" value="Netrin_domain"/>
</dbReference>